<name>A0AAJ1VIS0_9FLAO</name>
<dbReference type="Proteomes" id="UP001225933">
    <property type="component" value="Unassembled WGS sequence"/>
</dbReference>
<gene>
    <name evidence="2" type="ORF">QX233_03770</name>
</gene>
<sequence length="78" mass="8087">MKCIASIALLGILVLSCQKKENSTTSNSDSGYDSTVVTDPSVNTTTPMSNDSIPKNDSTNTTTPRSGGTGSDSTRTVK</sequence>
<comment type="caution">
    <text evidence="2">The sequence shown here is derived from an EMBL/GenBank/DDBJ whole genome shotgun (WGS) entry which is preliminary data.</text>
</comment>
<dbReference type="AlphaFoldDB" id="A0AAJ1VIS0"/>
<evidence type="ECO:0000313" key="3">
    <source>
        <dbReference type="Proteomes" id="UP001225933"/>
    </source>
</evidence>
<evidence type="ECO:0000256" key="1">
    <source>
        <dbReference type="SAM" id="MobiDB-lite"/>
    </source>
</evidence>
<feature type="region of interest" description="Disordered" evidence="1">
    <location>
        <begin position="20"/>
        <end position="78"/>
    </location>
</feature>
<accession>A0AAJ1VIS0</accession>
<feature type="compositionally biased region" description="Polar residues" evidence="1">
    <location>
        <begin position="23"/>
        <end position="78"/>
    </location>
</feature>
<protein>
    <submittedName>
        <fullName evidence="2">Uncharacterized protein</fullName>
    </submittedName>
</protein>
<dbReference type="RefSeq" id="WP_214589813.1">
    <property type="nucleotide sequence ID" value="NZ_JAUHGV010000003.1"/>
</dbReference>
<evidence type="ECO:0000313" key="2">
    <source>
        <dbReference type="EMBL" id="MDN4011568.1"/>
    </source>
</evidence>
<proteinExistence type="predicted"/>
<organism evidence="2 3">
    <name type="scientific">Chryseobacterium gambrini</name>
    <dbReference type="NCBI Taxonomy" id="373672"/>
    <lineage>
        <taxon>Bacteria</taxon>
        <taxon>Pseudomonadati</taxon>
        <taxon>Bacteroidota</taxon>
        <taxon>Flavobacteriia</taxon>
        <taxon>Flavobacteriales</taxon>
        <taxon>Weeksellaceae</taxon>
        <taxon>Chryseobacterium group</taxon>
        <taxon>Chryseobacterium</taxon>
    </lineage>
</organism>
<dbReference type="PROSITE" id="PS51257">
    <property type="entry name" value="PROKAR_LIPOPROTEIN"/>
    <property type="match status" value="1"/>
</dbReference>
<reference evidence="2" key="1">
    <citation type="submission" date="2023-06" db="EMBL/GenBank/DDBJ databases">
        <title>Two Chryseobacterium gambrini strains from China.</title>
        <authorList>
            <person name="Zeng J."/>
            <person name="Wu Y."/>
        </authorList>
    </citation>
    <scope>NUCLEOTIDE SEQUENCE</scope>
    <source>
        <strain evidence="2">SQ219</strain>
    </source>
</reference>
<dbReference type="EMBL" id="JAUHGV010000003">
    <property type="protein sequence ID" value="MDN4011568.1"/>
    <property type="molecule type" value="Genomic_DNA"/>
</dbReference>